<dbReference type="Gene3D" id="3.90.320.10">
    <property type="match status" value="1"/>
</dbReference>
<dbReference type="Proteomes" id="UP001223802">
    <property type="component" value="Chromosome"/>
</dbReference>
<dbReference type="EMBL" id="CP118224">
    <property type="protein sequence ID" value="WMC11718.1"/>
    <property type="molecule type" value="Genomic_DNA"/>
</dbReference>
<gene>
    <name evidence="2" type="ORF">PU634_04965</name>
</gene>
<protein>
    <submittedName>
        <fullName evidence="2">PD-(D/E)XK nuclease-like domain-containing protein</fullName>
    </submittedName>
</protein>
<dbReference type="RefSeq" id="WP_306762953.1">
    <property type="nucleotide sequence ID" value="NZ_CP118224.1"/>
</dbReference>
<evidence type="ECO:0000313" key="3">
    <source>
        <dbReference type="Proteomes" id="UP001223802"/>
    </source>
</evidence>
<dbReference type="KEGG" id="ope:PU634_04965"/>
<reference evidence="2 3" key="1">
    <citation type="submission" date="2023-02" db="EMBL/GenBank/DDBJ databases">
        <title>Complete genome sequence of a novel bacterium Oceanimonas sp. NTOU-MSR1 isolated from marine coast sediment.</title>
        <authorList>
            <person name="Yang H.-T."/>
            <person name="Chen Y.-L."/>
            <person name="Ho Y.-N."/>
        </authorList>
    </citation>
    <scope>NUCLEOTIDE SEQUENCE [LARGE SCALE GENOMIC DNA]</scope>
    <source>
        <strain evidence="2 3">NTOU-MSR1</strain>
    </source>
</reference>
<feature type="domain" description="Putative exodeoxyribonuclease 8 PDDEXK-like" evidence="1">
    <location>
        <begin position="205"/>
        <end position="381"/>
    </location>
</feature>
<dbReference type="AlphaFoldDB" id="A0AA50KR39"/>
<organism evidence="2 3">
    <name type="scientific">Oceanimonas pelagia</name>
    <dbReference type="NCBI Taxonomy" id="3028314"/>
    <lineage>
        <taxon>Bacteria</taxon>
        <taxon>Pseudomonadati</taxon>
        <taxon>Pseudomonadota</taxon>
        <taxon>Gammaproteobacteria</taxon>
        <taxon>Aeromonadales</taxon>
        <taxon>Aeromonadaceae</taxon>
        <taxon>Oceanimonas</taxon>
    </lineage>
</organism>
<dbReference type="Pfam" id="PF12684">
    <property type="entry name" value="DUF3799"/>
    <property type="match status" value="1"/>
</dbReference>
<proteinExistence type="predicted"/>
<evidence type="ECO:0000313" key="2">
    <source>
        <dbReference type="EMBL" id="WMC11718.1"/>
    </source>
</evidence>
<accession>A0AA50KR39</accession>
<keyword evidence="3" id="KW-1185">Reference proteome</keyword>
<dbReference type="InterPro" id="IPR011604">
    <property type="entry name" value="PDDEXK-like_dom_sf"/>
</dbReference>
<name>A0AA50KR39_9GAMM</name>
<sequence length="469" mass="52582">MDQITRTVEPAQGFVFNAEQIKPGIYQGISNDDYQRGPGISKGHIDHALTNGRVYQYYKVDGNEQKETAAFREGKILHKALLEFDDFHTEYAVMPAMPEGALSSADELKGWIEQYNAGLPQKPDAADLITAIEAYNEGLAAPLPAGNLEEAEASYSKLPAEHQKIGEDEKRTLTRLKACIKAHNDTLPKPLKAKGSYATLLESYAACSSEHAAQVEEWKQYPEPLSMGGSKADLIERIRSVDESVQFVDEIVAEFKAHHEGKEILSQDEWIHVQRIREAVLAEPEAAMLLEEGVAEQSIYWRHHKTGELLKCRPDWATPDHVLVDAKFVLDASPAGFARDGSKHNYHIQDAHYSEGYESVTGIKPGFVFIAIQKDAPLGQEAFKPVLVGVYHYKDEDRARGLALRDLGLTSILRWRAAGYWPGYDGIHEIEVPQYQANREKALIDGYDWSLADLQTDEQEEEFNEVLFS</sequence>
<dbReference type="InterPro" id="IPR024432">
    <property type="entry name" value="Put_RecE_PDDEXK-like_dom"/>
</dbReference>
<evidence type="ECO:0000259" key="1">
    <source>
        <dbReference type="Pfam" id="PF12684"/>
    </source>
</evidence>